<dbReference type="EMBL" id="SUYC01000005">
    <property type="protein sequence ID" value="MBE6270479.1"/>
    <property type="molecule type" value="Genomic_DNA"/>
</dbReference>
<accession>A0A9D5P0C1</accession>
<reference evidence="1" key="1">
    <citation type="submission" date="2019-04" db="EMBL/GenBank/DDBJ databases">
        <title>Evolution of Biomass-Degrading Anaerobic Consortia Revealed by Metagenomics.</title>
        <authorList>
            <person name="Peng X."/>
        </authorList>
    </citation>
    <scope>NUCLEOTIDE SEQUENCE</scope>
    <source>
        <strain evidence="1">SIG140</strain>
    </source>
</reference>
<proteinExistence type="predicted"/>
<keyword evidence="1" id="KW-0255">Endonuclease</keyword>
<dbReference type="Proteomes" id="UP000806522">
    <property type="component" value="Unassembled WGS sequence"/>
</dbReference>
<dbReference type="InterPro" id="IPR018573">
    <property type="entry name" value="Restrct_endonuc_II_AlwI"/>
</dbReference>
<keyword evidence="1" id="KW-0378">Hydrolase</keyword>
<dbReference type="GO" id="GO:0004519">
    <property type="term" value="F:endonuclease activity"/>
    <property type="evidence" value="ECO:0007669"/>
    <property type="project" value="UniProtKB-KW"/>
</dbReference>
<dbReference type="AlphaFoldDB" id="A0A9D5P0C1"/>
<evidence type="ECO:0000313" key="2">
    <source>
        <dbReference type="Proteomes" id="UP000806522"/>
    </source>
</evidence>
<sequence>MARRANPEFKPLLYTTTMRNPGRLKFMLYVLNKFEGKILDDELATMICGETIRYGLYRPMKKLLSVQEKWASSDQGEFSEYLLTDEEVTMMLRNNPQSHKEAGFAKGWPSRFATIYDLTKELGLAYFWPEEPIIISPLAHHLLKTFEVEIESDSGFISCEITHPEYEQQVFMQALAKSQRRNPFVRVLNDNIPLVLLLETIQKLNADPRQNGCGMSRRELPLLIFWKDNNAEELYQRIVKLRQEHRYDPSDEVICDICIKEIMEGSFKDFKVKSIVDEYPDEFIRKMRMTGLFSLRGAGRFIDINKNESEKVSYILSHYSHYKHFDDEREYFDYMAELDTNLIQITSHSTSATASEKLLDNWLRVYNWSIIKKELTNLAAKKSSTDNVLKLLAAPTRLEFLTALAIRCKMPDVRVVPNYSCDDEGLPTSTAGGNKGDIECYEQQNGVLVEVTMALGRTQTMMEVWPIERHLTDFQKRQKAQCIFVAPSIYSDSERQIQFITFNSKGEKKIRPYDIEHLLHFLENSPSLFEYTIASLFDSPRLVSRADELMHENNGIDILTLCRKLQEDFGQEYGSMSARQWYVVTREYVERQSMRYDIQDNEPVIWMAAEDVPKV</sequence>
<evidence type="ECO:0000313" key="1">
    <source>
        <dbReference type="EMBL" id="MBE6270479.1"/>
    </source>
</evidence>
<keyword evidence="1" id="KW-0540">Nuclease</keyword>
<organism evidence="1 2">
    <name type="scientific">Xylanibacter ruminicola</name>
    <name type="common">Prevotella ruminicola</name>
    <dbReference type="NCBI Taxonomy" id="839"/>
    <lineage>
        <taxon>Bacteria</taxon>
        <taxon>Pseudomonadati</taxon>
        <taxon>Bacteroidota</taxon>
        <taxon>Bacteroidia</taxon>
        <taxon>Bacteroidales</taxon>
        <taxon>Prevotellaceae</taxon>
        <taxon>Xylanibacter</taxon>
    </lineage>
</organism>
<comment type="caution">
    <text evidence="1">The sequence shown here is derived from an EMBL/GenBank/DDBJ whole genome shotgun (WGS) entry which is preliminary data.</text>
</comment>
<gene>
    <name evidence="1" type="ORF">E7101_05950</name>
</gene>
<dbReference type="Gene3D" id="3.40.91.50">
    <property type="match status" value="1"/>
</dbReference>
<name>A0A9D5P0C1_XYLRU</name>
<protein>
    <submittedName>
        <fullName evidence="1">AlwI family type II restriction endonuclease</fullName>
    </submittedName>
</protein>
<dbReference type="Pfam" id="PF09491">
    <property type="entry name" value="RE_AlwI"/>
    <property type="match status" value="2"/>
</dbReference>